<evidence type="ECO:0000313" key="1">
    <source>
        <dbReference type="EMBL" id="CAG5117831.1"/>
    </source>
</evidence>
<gene>
    <name evidence="1" type="ORF">CUNI_LOCUS3389</name>
</gene>
<evidence type="ECO:0000313" key="2">
    <source>
        <dbReference type="Proteomes" id="UP000678393"/>
    </source>
</evidence>
<accession>A0A8S3YRB0</accession>
<dbReference type="EMBL" id="CAJHNH020000459">
    <property type="protein sequence ID" value="CAG5117831.1"/>
    <property type="molecule type" value="Genomic_DNA"/>
</dbReference>
<dbReference type="Gene3D" id="2.30.29.30">
    <property type="entry name" value="Pleckstrin-homology domain (PH domain)/Phosphotyrosine-binding domain (PTB)"/>
    <property type="match status" value="1"/>
</dbReference>
<keyword evidence="2" id="KW-1185">Reference proteome</keyword>
<dbReference type="AlphaFoldDB" id="A0A8S3YRB0"/>
<feature type="non-terminal residue" evidence="1">
    <location>
        <position position="1"/>
    </location>
</feature>
<sequence>KLGMGSLQVTYNEDLNGNCVKFFSDDNVQLCSHVICREHSIKLNKQSCEWNPIDFSTDEPLRKHFMASFSSAAAAEEFVAIFNEGQRLALDSEISENLPGEMEPVVFSSGEPGHKG</sequence>
<organism evidence="1 2">
    <name type="scientific">Candidula unifasciata</name>
    <dbReference type="NCBI Taxonomy" id="100452"/>
    <lineage>
        <taxon>Eukaryota</taxon>
        <taxon>Metazoa</taxon>
        <taxon>Spiralia</taxon>
        <taxon>Lophotrochozoa</taxon>
        <taxon>Mollusca</taxon>
        <taxon>Gastropoda</taxon>
        <taxon>Heterobranchia</taxon>
        <taxon>Euthyneura</taxon>
        <taxon>Panpulmonata</taxon>
        <taxon>Eupulmonata</taxon>
        <taxon>Stylommatophora</taxon>
        <taxon>Helicina</taxon>
        <taxon>Helicoidea</taxon>
        <taxon>Geomitridae</taxon>
        <taxon>Candidula</taxon>
    </lineage>
</organism>
<dbReference type="Proteomes" id="UP000678393">
    <property type="component" value="Unassembled WGS sequence"/>
</dbReference>
<dbReference type="InterPro" id="IPR011993">
    <property type="entry name" value="PH-like_dom_sf"/>
</dbReference>
<comment type="caution">
    <text evidence="1">The sequence shown here is derived from an EMBL/GenBank/DDBJ whole genome shotgun (WGS) entry which is preliminary data.</text>
</comment>
<dbReference type="OrthoDB" id="2357150at2759"/>
<dbReference type="SUPFAM" id="SSF50729">
    <property type="entry name" value="PH domain-like"/>
    <property type="match status" value="1"/>
</dbReference>
<reference evidence="1" key="1">
    <citation type="submission" date="2021-04" db="EMBL/GenBank/DDBJ databases">
        <authorList>
            <consortium name="Molecular Ecology Group"/>
        </authorList>
    </citation>
    <scope>NUCLEOTIDE SEQUENCE</scope>
</reference>
<name>A0A8S3YRB0_9EUPU</name>
<protein>
    <submittedName>
        <fullName evidence="1">Uncharacterized protein</fullName>
    </submittedName>
</protein>
<proteinExistence type="predicted"/>